<dbReference type="PROSITE" id="PS00036">
    <property type="entry name" value="BZIP_BASIC"/>
    <property type="match status" value="1"/>
</dbReference>
<evidence type="ECO:0000256" key="6">
    <source>
        <dbReference type="SAM" id="MobiDB-lite"/>
    </source>
</evidence>
<comment type="subcellular location">
    <subcellularLocation>
        <location evidence="1">Nucleus</location>
    </subcellularLocation>
</comment>
<keyword evidence="2" id="KW-0805">Transcription regulation</keyword>
<protein>
    <recommendedName>
        <fullName evidence="7">BZIP domain-containing protein</fullName>
    </recommendedName>
</protein>
<evidence type="ECO:0000256" key="1">
    <source>
        <dbReference type="ARBA" id="ARBA00004123"/>
    </source>
</evidence>
<evidence type="ECO:0000256" key="4">
    <source>
        <dbReference type="ARBA" id="ARBA00023163"/>
    </source>
</evidence>
<dbReference type="PANTHER" id="PTHR46408:SF2">
    <property type="entry name" value="OS12G0601800 PROTEIN"/>
    <property type="match status" value="1"/>
</dbReference>
<dbReference type="Pfam" id="PF12498">
    <property type="entry name" value="bZIP_C"/>
    <property type="match status" value="1"/>
</dbReference>
<evidence type="ECO:0000259" key="7">
    <source>
        <dbReference type="PROSITE" id="PS50217"/>
    </source>
</evidence>
<reference evidence="8" key="1">
    <citation type="submission" date="2020-05" db="EMBL/GenBank/DDBJ databases">
        <title>WGS assembly of Panicum virgatum.</title>
        <authorList>
            <person name="Lovell J.T."/>
            <person name="Jenkins J."/>
            <person name="Shu S."/>
            <person name="Juenger T.E."/>
            <person name="Schmutz J."/>
        </authorList>
    </citation>
    <scope>NUCLEOTIDE SEQUENCE</scope>
    <source>
        <strain evidence="8">AP13</strain>
    </source>
</reference>
<organism evidence="8 9">
    <name type="scientific">Panicum virgatum</name>
    <name type="common">Blackwell switchgrass</name>
    <dbReference type="NCBI Taxonomy" id="38727"/>
    <lineage>
        <taxon>Eukaryota</taxon>
        <taxon>Viridiplantae</taxon>
        <taxon>Streptophyta</taxon>
        <taxon>Embryophyta</taxon>
        <taxon>Tracheophyta</taxon>
        <taxon>Spermatophyta</taxon>
        <taxon>Magnoliopsida</taxon>
        <taxon>Liliopsida</taxon>
        <taxon>Poales</taxon>
        <taxon>Poaceae</taxon>
        <taxon>PACMAD clade</taxon>
        <taxon>Panicoideae</taxon>
        <taxon>Panicodae</taxon>
        <taxon>Paniceae</taxon>
        <taxon>Panicinae</taxon>
        <taxon>Panicum</taxon>
        <taxon>Panicum sect. Hiantes</taxon>
    </lineage>
</organism>
<dbReference type="InterPro" id="IPR046347">
    <property type="entry name" value="bZIP_sf"/>
</dbReference>
<keyword evidence="5" id="KW-0539">Nucleus</keyword>
<dbReference type="SUPFAM" id="SSF57959">
    <property type="entry name" value="Leucine zipper domain"/>
    <property type="match status" value="1"/>
</dbReference>
<dbReference type="PANTHER" id="PTHR46408">
    <property type="entry name" value="BASIC LEUCINE ZIPPER 63"/>
    <property type="match status" value="1"/>
</dbReference>
<dbReference type="AlphaFoldDB" id="A0A8T0UJ12"/>
<dbReference type="InterPro" id="IPR045314">
    <property type="entry name" value="bZIP_plant_GBF1"/>
</dbReference>
<dbReference type="PROSITE" id="PS50217">
    <property type="entry name" value="BZIP"/>
    <property type="match status" value="1"/>
</dbReference>
<evidence type="ECO:0000313" key="9">
    <source>
        <dbReference type="Proteomes" id="UP000823388"/>
    </source>
</evidence>
<evidence type="ECO:0000313" key="8">
    <source>
        <dbReference type="EMBL" id="KAG2621995.1"/>
    </source>
</evidence>
<sequence length="317" mass="34482">MAGAGAGADDDVMEVSCGGGDGRDPGAYAAVLKRRLDLYCAAVAKSMEAKSQEFSLGYRNSQASDTSQLISQASFDDAGDGGTLVTNSNIIDHEDFRGNPANSGTSKEQSDDDGDLEENTDPANTKKMRRMLSNRESARRSRKRKQAHLTDLESQVSKLTSENASLLKRLADMTQKYKDATLDNRNLTVDVETMRRKVNIAEEAVRRLTGTTLLLSTTCDKTASSMRFSSCPSDAGSVSVTIEDSMEHFLQAPLQCDPIKLDHPNAAILLTRREMGTKPDSLQRVASLEDLQKRIHRDSIHSETASTFSDPEALANG</sequence>
<comment type="caution">
    <text evidence="8">The sequence shown here is derived from an EMBL/GenBank/DDBJ whole genome shotgun (WGS) entry which is preliminary data.</text>
</comment>
<dbReference type="SMART" id="SM00338">
    <property type="entry name" value="BRLZ"/>
    <property type="match status" value="1"/>
</dbReference>
<dbReference type="InterPro" id="IPR020983">
    <property type="entry name" value="Basic_leucine-zipper_C"/>
</dbReference>
<gene>
    <name evidence="8" type="ORF">PVAP13_3NG295000</name>
</gene>
<dbReference type="CDD" id="cd14702">
    <property type="entry name" value="bZIP_plant_GBF1"/>
    <property type="match status" value="1"/>
</dbReference>
<dbReference type="OrthoDB" id="664875at2759"/>
<feature type="domain" description="BZIP" evidence="7">
    <location>
        <begin position="124"/>
        <end position="176"/>
    </location>
</feature>
<feature type="region of interest" description="Disordered" evidence="6">
    <location>
        <begin position="88"/>
        <end position="154"/>
    </location>
</feature>
<name>A0A8T0UJ12_PANVG</name>
<dbReference type="Pfam" id="PF00170">
    <property type="entry name" value="bZIP_1"/>
    <property type="match status" value="1"/>
</dbReference>
<evidence type="ECO:0000256" key="3">
    <source>
        <dbReference type="ARBA" id="ARBA00023125"/>
    </source>
</evidence>
<dbReference type="GO" id="GO:0003677">
    <property type="term" value="F:DNA binding"/>
    <property type="evidence" value="ECO:0007669"/>
    <property type="project" value="UniProtKB-KW"/>
</dbReference>
<dbReference type="GO" id="GO:0003700">
    <property type="term" value="F:DNA-binding transcription factor activity"/>
    <property type="evidence" value="ECO:0007669"/>
    <property type="project" value="InterPro"/>
</dbReference>
<keyword evidence="4" id="KW-0804">Transcription</keyword>
<accession>A0A8T0UJ12</accession>
<keyword evidence="9" id="KW-1185">Reference proteome</keyword>
<dbReference type="Gene3D" id="1.20.5.170">
    <property type="match status" value="1"/>
</dbReference>
<proteinExistence type="predicted"/>
<feature type="region of interest" description="Disordered" evidence="6">
    <location>
        <begin position="296"/>
        <end position="317"/>
    </location>
</feature>
<evidence type="ECO:0000256" key="2">
    <source>
        <dbReference type="ARBA" id="ARBA00023015"/>
    </source>
</evidence>
<feature type="compositionally biased region" description="Acidic residues" evidence="6">
    <location>
        <begin position="110"/>
        <end position="120"/>
    </location>
</feature>
<dbReference type="Proteomes" id="UP000823388">
    <property type="component" value="Chromosome 3N"/>
</dbReference>
<dbReference type="InterPro" id="IPR004827">
    <property type="entry name" value="bZIP"/>
</dbReference>
<dbReference type="EMBL" id="CM029042">
    <property type="protein sequence ID" value="KAG2621995.1"/>
    <property type="molecule type" value="Genomic_DNA"/>
</dbReference>
<dbReference type="FunFam" id="1.20.5.170:FF:000020">
    <property type="entry name" value="BZIP transcription factor"/>
    <property type="match status" value="1"/>
</dbReference>
<keyword evidence="3" id="KW-0238">DNA-binding</keyword>
<evidence type="ECO:0000256" key="5">
    <source>
        <dbReference type="ARBA" id="ARBA00023242"/>
    </source>
</evidence>
<dbReference type="GO" id="GO:0005634">
    <property type="term" value="C:nucleus"/>
    <property type="evidence" value="ECO:0007669"/>
    <property type="project" value="UniProtKB-SubCell"/>
</dbReference>